<evidence type="ECO:0000256" key="1">
    <source>
        <dbReference type="SAM" id="MobiDB-lite"/>
    </source>
</evidence>
<dbReference type="EMBL" id="KN822961">
    <property type="protein sequence ID" value="KIO31611.1"/>
    <property type="molecule type" value="Genomic_DNA"/>
</dbReference>
<accession>A0A0C3QRY8</accession>
<dbReference type="Proteomes" id="UP000054248">
    <property type="component" value="Unassembled WGS sequence"/>
</dbReference>
<sequence>MPDGGQVSTGGPLPPIQSRCRDLNLSYVDRTWDQNLQRGSSFPSLERRLHPTGSSQHES</sequence>
<reference evidence="2 3" key="1">
    <citation type="submission" date="2014-04" db="EMBL/GenBank/DDBJ databases">
        <authorList>
            <consortium name="DOE Joint Genome Institute"/>
            <person name="Kuo A."/>
            <person name="Girlanda M."/>
            <person name="Perotto S."/>
            <person name="Kohler A."/>
            <person name="Nagy L.G."/>
            <person name="Floudas D."/>
            <person name="Copeland A."/>
            <person name="Barry K.W."/>
            <person name="Cichocki N."/>
            <person name="Veneault-Fourrey C."/>
            <person name="LaButti K."/>
            <person name="Lindquist E.A."/>
            <person name="Lipzen A."/>
            <person name="Lundell T."/>
            <person name="Morin E."/>
            <person name="Murat C."/>
            <person name="Sun H."/>
            <person name="Tunlid A."/>
            <person name="Henrissat B."/>
            <person name="Grigoriev I.V."/>
            <person name="Hibbett D.S."/>
            <person name="Martin F."/>
            <person name="Nordberg H.P."/>
            <person name="Cantor M.N."/>
            <person name="Hua S.X."/>
        </authorList>
    </citation>
    <scope>NUCLEOTIDE SEQUENCE [LARGE SCALE GENOMIC DNA]</scope>
    <source>
        <strain evidence="2 3">MUT 4182</strain>
    </source>
</reference>
<proteinExistence type="predicted"/>
<dbReference type="AlphaFoldDB" id="A0A0C3QRY8"/>
<keyword evidence="3" id="KW-1185">Reference proteome</keyword>
<protein>
    <submittedName>
        <fullName evidence="2">Uncharacterized protein</fullName>
    </submittedName>
</protein>
<organism evidence="2 3">
    <name type="scientific">Tulasnella calospora MUT 4182</name>
    <dbReference type="NCBI Taxonomy" id="1051891"/>
    <lineage>
        <taxon>Eukaryota</taxon>
        <taxon>Fungi</taxon>
        <taxon>Dikarya</taxon>
        <taxon>Basidiomycota</taxon>
        <taxon>Agaricomycotina</taxon>
        <taxon>Agaricomycetes</taxon>
        <taxon>Cantharellales</taxon>
        <taxon>Tulasnellaceae</taxon>
        <taxon>Tulasnella</taxon>
    </lineage>
</organism>
<reference evidence="3" key="2">
    <citation type="submission" date="2015-01" db="EMBL/GenBank/DDBJ databases">
        <title>Evolutionary Origins and Diversification of the Mycorrhizal Mutualists.</title>
        <authorList>
            <consortium name="DOE Joint Genome Institute"/>
            <consortium name="Mycorrhizal Genomics Consortium"/>
            <person name="Kohler A."/>
            <person name="Kuo A."/>
            <person name="Nagy L.G."/>
            <person name="Floudas D."/>
            <person name="Copeland A."/>
            <person name="Barry K.W."/>
            <person name="Cichocki N."/>
            <person name="Veneault-Fourrey C."/>
            <person name="LaButti K."/>
            <person name="Lindquist E.A."/>
            <person name="Lipzen A."/>
            <person name="Lundell T."/>
            <person name="Morin E."/>
            <person name="Murat C."/>
            <person name="Riley R."/>
            <person name="Ohm R."/>
            <person name="Sun H."/>
            <person name="Tunlid A."/>
            <person name="Henrissat B."/>
            <person name="Grigoriev I.V."/>
            <person name="Hibbett D.S."/>
            <person name="Martin F."/>
        </authorList>
    </citation>
    <scope>NUCLEOTIDE SEQUENCE [LARGE SCALE GENOMIC DNA]</scope>
    <source>
        <strain evidence="3">MUT 4182</strain>
    </source>
</reference>
<evidence type="ECO:0000313" key="2">
    <source>
        <dbReference type="EMBL" id="KIO31611.1"/>
    </source>
</evidence>
<gene>
    <name evidence="2" type="ORF">M407DRAFT_241714</name>
</gene>
<feature type="region of interest" description="Disordered" evidence="1">
    <location>
        <begin position="37"/>
        <end position="59"/>
    </location>
</feature>
<dbReference type="HOGENOM" id="CLU_2962595_0_0_1"/>
<evidence type="ECO:0000313" key="3">
    <source>
        <dbReference type="Proteomes" id="UP000054248"/>
    </source>
</evidence>
<name>A0A0C3QRY8_9AGAM</name>